<dbReference type="GO" id="GO:0016791">
    <property type="term" value="F:phosphatase activity"/>
    <property type="evidence" value="ECO:0007669"/>
    <property type="project" value="TreeGrafter"/>
</dbReference>
<gene>
    <name evidence="1" type="ORF">FHX47_001987</name>
</gene>
<dbReference type="Gene3D" id="3.30.1240.10">
    <property type="match status" value="1"/>
</dbReference>
<keyword evidence="2" id="KW-1185">Reference proteome</keyword>
<reference evidence="1 2" key="1">
    <citation type="submission" date="2020-08" db="EMBL/GenBank/DDBJ databases">
        <title>Sequencing the genomes of 1000 actinobacteria strains.</title>
        <authorList>
            <person name="Klenk H.-P."/>
        </authorList>
    </citation>
    <scope>NUCLEOTIDE SEQUENCE [LARGE SCALE GENOMIC DNA]</scope>
    <source>
        <strain evidence="1 2">DSM 28238</strain>
    </source>
</reference>
<protein>
    <submittedName>
        <fullName evidence="1">HAD superfamily hydrolase (TIGR01484 family)</fullName>
    </submittedName>
</protein>
<dbReference type="InterPro" id="IPR006379">
    <property type="entry name" value="HAD-SF_hydro_IIB"/>
</dbReference>
<dbReference type="Pfam" id="PF08282">
    <property type="entry name" value="Hydrolase_3"/>
    <property type="match status" value="1"/>
</dbReference>
<dbReference type="SUPFAM" id="SSF56784">
    <property type="entry name" value="HAD-like"/>
    <property type="match status" value="1"/>
</dbReference>
<evidence type="ECO:0000313" key="2">
    <source>
        <dbReference type="Proteomes" id="UP000547528"/>
    </source>
</evidence>
<dbReference type="Proteomes" id="UP000547528">
    <property type="component" value="Unassembled WGS sequence"/>
</dbReference>
<dbReference type="InterPro" id="IPR023214">
    <property type="entry name" value="HAD_sf"/>
</dbReference>
<accession>A0A7W5TTG0</accession>
<dbReference type="NCBIfam" id="TIGR01484">
    <property type="entry name" value="HAD-SF-IIB"/>
    <property type="match status" value="1"/>
</dbReference>
<keyword evidence="1" id="KW-0378">Hydrolase</keyword>
<dbReference type="PROSITE" id="PS01229">
    <property type="entry name" value="COF_2"/>
    <property type="match status" value="1"/>
</dbReference>
<comment type="caution">
    <text evidence="1">The sequence shown here is derived from an EMBL/GenBank/DDBJ whole genome shotgun (WGS) entry which is preliminary data.</text>
</comment>
<evidence type="ECO:0000313" key="1">
    <source>
        <dbReference type="EMBL" id="MBB3668352.1"/>
    </source>
</evidence>
<sequence length="301" mass="31824">MNAAPYSETDYQQSPIAVPAAGYGGSFMHQAGKKMVCLDVDGTTVNHDGHMSEAVKQAGRAVVADGHTVVIATGRSLPATLPIIQTLGVTHGYAVCSNGGVTVRIDARGESDGGPEDGYEVVAQQVFDPAPALEALTERLSTARYAIETSAGNFLSTERFEDLTFGLAPRPVSLKELKRAEAVRLVVNSSDATAGEFARTVRKIGLHGVTYSVGWSAWLDITAKGVTKASSLEQLREQLGASREATVACGDGQNDIEMLRWAQRSVAMGQADEEVKAAADEITGTVFEDGLVPILQSLLDE</sequence>
<dbReference type="PANTHER" id="PTHR10000:SF8">
    <property type="entry name" value="HAD SUPERFAMILY HYDROLASE-LIKE, TYPE 3"/>
    <property type="match status" value="1"/>
</dbReference>
<name>A0A7W5TTG0_9MICC</name>
<proteinExistence type="predicted"/>
<dbReference type="EMBL" id="JACIBT010000015">
    <property type="protein sequence ID" value="MBB3668352.1"/>
    <property type="molecule type" value="Genomic_DNA"/>
</dbReference>
<organism evidence="1 2">
    <name type="scientific">Garicola koreensis</name>
    <dbReference type="NCBI Taxonomy" id="1262554"/>
    <lineage>
        <taxon>Bacteria</taxon>
        <taxon>Bacillati</taxon>
        <taxon>Actinomycetota</taxon>
        <taxon>Actinomycetes</taxon>
        <taxon>Micrococcales</taxon>
        <taxon>Micrococcaceae</taxon>
        <taxon>Garicola</taxon>
    </lineage>
</organism>
<dbReference type="PANTHER" id="PTHR10000">
    <property type="entry name" value="PHOSPHOSERINE PHOSPHATASE"/>
    <property type="match status" value="1"/>
</dbReference>
<dbReference type="AlphaFoldDB" id="A0A7W5TTG0"/>
<dbReference type="InterPro" id="IPR036412">
    <property type="entry name" value="HAD-like_sf"/>
</dbReference>
<dbReference type="GO" id="GO:0005829">
    <property type="term" value="C:cytosol"/>
    <property type="evidence" value="ECO:0007669"/>
    <property type="project" value="TreeGrafter"/>
</dbReference>
<dbReference type="Gene3D" id="3.40.50.1000">
    <property type="entry name" value="HAD superfamily/HAD-like"/>
    <property type="match status" value="1"/>
</dbReference>
<dbReference type="GO" id="GO:0000287">
    <property type="term" value="F:magnesium ion binding"/>
    <property type="evidence" value="ECO:0007669"/>
    <property type="project" value="TreeGrafter"/>
</dbReference>